<name>A0A916Y3T5_9MICO</name>
<feature type="DNA-binding region" description="H-T-H motif" evidence="5">
    <location>
        <begin position="34"/>
        <end position="53"/>
    </location>
</feature>
<keyword evidence="3 5" id="KW-0238">DNA-binding</keyword>
<gene>
    <name evidence="7" type="ORF">GCM10010915_07370</name>
</gene>
<dbReference type="PANTHER" id="PTHR47506:SF6">
    <property type="entry name" value="HTH-TYPE TRANSCRIPTIONAL REPRESSOR NEMR"/>
    <property type="match status" value="1"/>
</dbReference>
<protein>
    <submittedName>
        <fullName evidence="7">Transcriptional regulator</fullName>
    </submittedName>
</protein>
<keyword evidence="1" id="KW-0678">Repressor</keyword>
<dbReference type="Gene3D" id="1.10.357.10">
    <property type="entry name" value="Tetracycline Repressor, domain 2"/>
    <property type="match status" value="1"/>
</dbReference>
<dbReference type="SUPFAM" id="SSF46689">
    <property type="entry name" value="Homeodomain-like"/>
    <property type="match status" value="1"/>
</dbReference>
<evidence type="ECO:0000256" key="5">
    <source>
        <dbReference type="PROSITE-ProRule" id="PRU00335"/>
    </source>
</evidence>
<accession>A0A916Y3T5</accession>
<dbReference type="SUPFAM" id="SSF48498">
    <property type="entry name" value="Tetracyclin repressor-like, C-terminal domain"/>
    <property type="match status" value="1"/>
</dbReference>
<sequence>MTSRGAYAKGIAKRDEILSVALDVVATHGYRRASVREIADAVGLSQAGLLHYFDSKDELFTAVLRKRDEVDAALIVDDPLAGLLRIVSHNAEVPGLVQLYAQLSVAAADPSHRAHEFFTERYKRLRTSLTAALSAAQLDGSLRSNFDPASTATSLIAATDGLQTQFLLDPSVDMAGELRTLLDDLRSPDA</sequence>
<keyword evidence="2" id="KW-0805">Transcription regulation</keyword>
<dbReference type="InterPro" id="IPR009057">
    <property type="entry name" value="Homeodomain-like_sf"/>
</dbReference>
<keyword evidence="4" id="KW-0804">Transcription</keyword>
<evidence type="ECO:0000313" key="7">
    <source>
        <dbReference type="EMBL" id="GGD29677.1"/>
    </source>
</evidence>
<dbReference type="PANTHER" id="PTHR47506">
    <property type="entry name" value="TRANSCRIPTIONAL REGULATORY PROTEIN"/>
    <property type="match status" value="1"/>
</dbReference>
<reference evidence="7" key="1">
    <citation type="journal article" date="2014" name="Int. J. Syst. Evol. Microbiol.">
        <title>Complete genome sequence of Corynebacterium casei LMG S-19264T (=DSM 44701T), isolated from a smear-ripened cheese.</title>
        <authorList>
            <consortium name="US DOE Joint Genome Institute (JGI-PGF)"/>
            <person name="Walter F."/>
            <person name="Albersmeier A."/>
            <person name="Kalinowski J."/>
            <person name="Ruckert C."/>
        </authorList>
    </citation>
    <scope>NUCLEOTIDE SEQUENCE</scope>
    <source>
        <strain evidence="7">CGMCC 1.15152</strain>
    </source>
</reference>
<dbReference type="RefSeq" id="WP_188710946.1">
    <property type="nucleotide sequence ID" value="NZ_BMHO01000001.1"/>
</dbReference>
<organism evidence="7 8">
    <name type="scientific">Microbacterium faecale</name>
    <dbReference type="NCBI Taxonomy" id="1804630"/>
    <lineage>
        <taxon>Bacteria</taxon>
        <taxon>Bacillati</taxon>
        <taxon>Actinomycetota</taxon>
        <taxon>Actinomycetes</taxon>
        <taxon>Micrococcales</taxon>
        <taxon>Microbacteriaceae</taxon>
        <taxon>Microbacterium</taxon>
    </lineage>
</organism>
<dbReference type="EMBL" id="BMHO01000001">
    <property type="protein sequence ID" value="GGD29677.1"/>
    <property type="molecule type" value="Genomic_DNA"/>
</dbReference>
<dbReference type="AlphaFoldDB" id="A0A916Y3T5"/>
<feature type="domain" description="HTH tetR-type" evidence="6">
    <location>
        <begin position="11"/>
        <end position="71"/>
    </location>
</feature>
<dbReference type="Pfam" id="PF13977">
    <property type="entry name" value="TetR_C_6"/>
    <property type="match status" value="1"/>
</dbReference>
<comment type="caution">
    <text evidence="7">The sequence shown here is derived from an EMBL/GenBank/DDBJ whole genome shotgun (WGS) entry which is preliminary data.</text>
</comment>
<evidence type="ECO:0000313" key="8">
    <source>
        <dbReference type="Proteomes" id="UP000633205"/>
    </source>
</evidence>
<proteinExistence type="predicted"/>
<dbReference type="InterPro" id="IPR001647">
    <property type="entry name" value="HTH_TetR"/>
</dbReference>
<reference evidence="7" key="2">
    <citation type="submission" date="2020-09" db="EMBL/GenBank/DDBJ databases">
        <authorList>
            <person name="Sun Q."/>
            <person name="Zhou Y."/>
        </authorList>
    </citation>
    <scope>NUCLEOTIDE SEQUENCE</scope>
    <source>
        <strain evidence="7">CGMCC 1.15152</strain>
    </source>
</reference>
<evidence type="ECO:0000256" key="2">
    <source>
        <dbReference type="ARBA" id="ARBA00023015"/>
    </source>
</evidence>
<dbReference type="PROSITE" id="PS50977">
    <property type="entry name" value="HTH_TETR_2"/>
    <property type="match status" value="1"/>
</dbReference>
<dbReference type="Pfam" id="PF00440">
    <property type="entry name" value="TetR_N"/>
    <property type="match status" value="1"/>
</dbReference>
<dbReference type="PRINTS" id="PR00455">
    <property type="entry name" value="HTHTETR"/>
</dbReference>
<dbReference type="Proteomes" id="UP000633205">
    <property type="component" value="Unassembled WGS sequence"/>
</dbReference>
<evidence type="ECO:0000256" key="3">
    <source>
        <dbReference type="ARBA" id="ARBA00023125"/>
    </source>
</evidence>
<evidence type="ECO:0000259" key="6">
    <source>
        <dbReference type="PROSITE" id="PS50977"/>
    </source>
</evidence>
<dbReference type="InterPro" id="IPR036271">
    <property type="entry name" value="Tet_transcr_reg_TetR-rel_C_sf"/>
</dbReference>
<dbReference type="InterPro" id="IPR039538">
    <property type="entry name" value="BetI_C"/>
</dbReference>
<keyword evidence="8" id="KW-1185">Reference proteome</keyword>
<dbReference type="GO" id="GO:0003677">
    <property type="term" value="F:DNA binding"/>
    <property type="evidence" value="ECO:0007669"/>
    <property type="project" value="UniProtKB-UniRule"/>
</dbReference>
<evidence type="ECO:0000256" key="1">
    <source>
        <dbReference type="ARBA" id="ARBA00022491"/>
    </source>
</evidence>
<evidence type="ECO:0000256" key="4">
    <source>
        <dbReference type="ARBA" id="ARBA00023163"/>
    </source>
</evidence>